<dbReference type="PANTHER" id="PTHR11735:SF6">
    <property type="entry name" value="TRNA N6-ADENOSINE THREONYLCARBAMOYLTRANSFERASE, MITOCHONDRIAL"/>
    <property type="match status" value="1"/>
</dbReference>
<evidence type="ECO:0000256" key="8">
    <source>
        <dbReference type="ARBA" id="ARBA00023315"/>
    </source>
</evidence>
<dbReference type="Pfam" id="PF00814">
    <property type="entry name" value="TsaD"/>
    <property type="match status" value="1"/>
</dbReference>
<accession>A0A653D9A6</accession>
<dbReference type="PANTHER" id="PTHR11735">
    <property type="entry name" value="TRNA N6-ADENOSINE THREONYLCARBAMOYLTRANSFERASE"/>
    <property type="match status" value="1"/>
</dbReference>
<dbReference type="OrthoDB" id="10259622at2759"/>
<evidence type="ECO:0000256" key="4">
    <source>
        <dbReference type="ARBA" id="ARBA00022694"/>
    </source>
</evidence>
<name>A0A653D9A6_CALMS</name>
<organism evidence="11 12">
    <name type="scientific">Callosobruchus maculatus</name>
    <name type="common">Southern cowpea weevil</name>
    <name type="synonym">Pulse bruchid</name>
    <dbReference type="NCBI Taxonomy" id="64391"/>
    <lineage>
        <taxon>Eukaryota</taxon>
        <taxon>Metazoa</taxon>
        <taxon>Ecdysozoa</taxon>
        <taxon>Arthropoda</taxon>
        <taxon>Hexapoda</taxon>
        <taxon>Insecta</taxon>
        <taxon>Pterygota</taxon>
        <taxon>Neoptera</taxon>
        <taxon>Endopterygota</taxon>
        <taxon>Coleoptera</taxon>
        <taxon>Polyphaga</taxon>
        <taxon>Cucujiformia</taxon>
        <taxon>Chrysomeloidea</taxon>
        <taxon>Chrysomelidae</taxon>
        <taxon>Bruchinae</taxon>
        <taxon>Bruchini</taxon>
        <taxon>Callosobruchus</taxon>
    </lineage>
</organism>
<dbReference type="AlphaFoldDB" id="A0A653D9A6"/>
<sequence length="221" mass="24310">MCSYTFFRNVSRAKTLIYAFLDSVPAKRWSSSNKTIILGIETSCDDTGCALLDTDGNLLGEALKSQHLIHLNNGGIIPPIAQDLHRKNIERVVKDAVDAANVQLEDISAIATTVKPGLPLSLTIGVRYGKYLCKKYHKPFIPIHHMEAHALTARMHNSTIEFPFLVLLISGGHCLLAVAEKVDRFLLLGESMDDAPGEAFDKVFPQMVLYLGSTISVQVFS</sequence>
<dbReference type="GO" id="GO:0005739">
    <property type="term" value="C:mitochondrion"/>
    <property type="evidence" value="ECO:0007669"/>
    <property type="project" value="UniProtKB-SubCell"/>
</dbReference>
<dbReference type="GO" id="GO:0061711">
    <property type="term" value="F:tRNA N(6)-L-threonylcarbamoyladenine synthase activity"/>
    <property type="evidence" value="ECO:0007669"/>
    <property type="project" value="UniProtKB-EC"/>
</dbReference>
<keyword evidence="7" id="KW-0496">Mitochondrion</keyword>
<dbReference type="Gene3D" id="3.30.420.40">
    <property type="match status" value="2"/>
</dbReference>
<keyword evidence="4" id="KW-0819">tRNA processing</keyword>
<dbReference type="PRINTS" id="PR00789">
    <property type="entry name" value="OSIALOPTASE"/>
</dbReference>
<evidence type="ECO:0000313" key="11">
    <source>
        <dbReference type="EMBL" id="VEN56742.1"/>
    </source>
</evidence>
<keyword evidence="3" id="KW-0808">Transferase</keyword>
<evidence type="ECO:0000256" key="1">
    <source>
        <dbReference type="ARBA" id="ARBA00004173"/>
    </source>
</evidence>
<comment type="catalytic activity">
    <reaction evidence="9">
        <text>L-threonylcarbamoyladenylate + adenosine(37) in tRNA = N(6)-L-threonylcarbamoyladenosine(37) in tRNA + AMP + H(+)</text>
        <dbReference type="Rhea" id="RHEA:37059"/>
        <dbReference type="Rhea" id="RHEA-COMP:10162"/>
        <dbReference type="Rhea" id="RHEA-COMP:10163"/>
        <dbReference type="ChEBI" id="CHEBI:15378"/>
        <dbReference type="ChEBI" id="CHEBI:73682"/>
        <dbReference type="ChEBI" id="CHEBI:74411"/>
        <dbReference type="ChEBI" id="CHEBI:74418"/>
        <dbReference type="ChEBI" id="CHEBI:456215"/>
        <dbReference type="EC" id="2.3.1.234"/>
    </reaction>
</comment>
<gene>
    <name evidence="11" type="ORF">CALMAC_LOCUS15554</name>
</gene>
<evidence type="ECO:0000256" key="2">
    <source>
        <dbReference type="ARBA" id="ARBA00012156"/>
    </source>
</evidence>
<keyword evidence="12" id="KW-1185">Reference proteome</keyword>
<evidence type="ECO:0000256" key="6">
    <source>
        <dbReference type="ARBA" id="ARBA00022946"/>
    </source>
</evidence>
<evidence type="ECO:0000313" key="12">
    <source>
        <dbReference type="Proteomes" id="UP000410492"/>
    </source>
</evidence>
<dbReference type="InterPro" id="IPR000905">
    <property type="entry name" value="Gcp-like_dom"/>
</dbReference>
<dbReference type="Proteomes" id="UP000410492">
    <property type="component" value="Unassembled WGS sequence"/>
</dbReference>
<evidence type="ECO:0000256" key="3">
    <source>
        <dbReference type="ARBA" id="ARBA00022679"/>
    </source>
</evidence>
<reference evidence="11 12" key="1">
    <citation type="submission" date="2019-01" db="EMBL/GenBank/DDBJ databases">
        <authorList>
            <person name="Sayadi A."/>
        </authorList>
    </citation>
    <scope>NUCLEOTIDE SEQUENCE [LARGE SCALE GENOMIC DNA]</scope>
</reference>
<evidence type="ECO:0000256" key="9">
    <source>
        <dbReference type="ARBA" id="ARBA00048117"/>
    </source>
</evidence>
<keyword evidence="5" id="KW-0479">Metal-binding</keyword>
<evidence type="ECO:0000256" key="7">
    <source>
        <dbReference type="ARBA" id="ARBA00023128"/>
    </source>
</evidence>
<dbReference type="InterPro" id="IPR017861">
    <property type="entry name" value="KAE1/TsaD"/>
</dbReference>
<keyword evidence="8" id="KW-0012">Acyltransferase</keyword>
<dbReference type="FunFam" id="3.30.420.40:FF:000083">
    <property type="entry name" value="Probable tRNA N6-adenosine threonylcarbamoyltransferase, mitochondrial"/>
    <property type="match status" value="1"/>
</dbReference>
<dbReference type="EC" id="2.3.1.234" evidence="2"/>
<proteinExistence type="predicted"/>
<dbReference type="InterPro" id="IPR043129">
    <property type="entry name" value="ATPase_NBD"/>
</dbReference>
<evidence type="ECO:0000256" key="5">
    <source>
        <dbReference type="ARBA" id="ARBA00022723"/>
    </source>
</evidence>
<dbReference type="EMBL" id="CAACVG010010837">
    <property type="protein sequence ID" value="VEN56742.1"/>
    <property type="molecule type" value="Genomic_DNA"/>
</dbReference>
<dbReference type="GO" id="GO:0046872">
    <property type="term" value="F:metal ion binding"/>
    <property type="evidence" value="ECO:0007669"/>
    <property type="project" value="UniProtKB-KW"/>
</dbReference>
<dbReference type="SUPFAM" id="SSF53067">
    <property type="entry name" value="Actin-like ATPase domain"/>
    <property type="match status" value="2"/>
</dbReference>
<keyword evidence="6" id="KW-0809">Transit peptide</keyword>
<evidence type="ECO:0000259" key="10">
    <source>
        <dbReference type="Pfam" id="PF00814"/>
    </source>
</evidence>
<dbReference type="GO" id="GO:0008033">
    <property type="term" value="P:tRNA processing"/>
    <property type="evidence" value="ECO:0007669"/>
    <property type="project" value="UniProtKB-KW"/>
</dbReference>
<comment type="subcellular location">
    <subcellularLocation>
        <location evidence="1">Mitochondrion</location>
    </subcellularLocation>
</comment>
<protein>
    <recommendedName>
        <fullName evidence="2">N(6)-L-threonylcarbamoyladenine synthase</fullName>
        <ecNumber evidence="2">2.3.1.234</ecNumber>
    </recommendedName>
</protein>
<feature type="domain" description="Gcp-like" evidence="10">
    <location>
        <begin position="58"/>
        <end position="204"/>
    </location>
</feature>